<keyword evidence="3" id="KW-1185">Reference proteome</keyword>
<evidence type="ECO:0000256" key="1">
    <source>
        <dbReference type="SAM" id="MobiDB-lite"/>
    </source>
</evidence>
<feature type="region of interest" description="Disordered" evidence="1">
    <location>
        <begin position="1"/>
        <end position="22"/>
    </location>
</feature>
<dbReference type="AlphaFoldDB" id="A0A9D4KMM4"/>
<accession>A0A9D4KMM4</accession>
<gene>
    <name evidence="2" type="ORF">DPMN_115931</name>
</gene>
<evidence type="ECO:0000313" key="3">
    <source>
        <dbReference type="Proteomes" id="UP000828390"/>
    </source>
</evidence>
<proteinExistence type="predicted"/>
<dbReference type="Proteomes" id="UP000828390">
    <property type="component" value="Unassembled WGS sequence"/>
</dbReference>
<dbReference type="EMBL" id="JAIWYP010000004">
    <property type="protein sequence ID" value="KAH3842436.1"/>
    <property type="molecule type" value="Genomic_DNA"/>
</dbReference>
<evidence type="ECO:0000313" key="2">
    <source>
        <dbReference type="EMBL" id="KAH3842436.1"/>
    </source>
</evidence>
<comment type="caution">
    <text evidence="2">The sequence shown here is derived from an EMBL/GenBank/DDBJ whole genome shotgun (WGS) entry which is preliminary data.</text>
</comment>
<reference evidence="2" key="1">
    <citation type="journal article" date="2019" name="bioRxiv">
        <title>The Genome of the Zebra Mussel, Dreissena polymorpha: A Resource for Invasive Species Research.</title>
        <authorList>
            <person name="McCartney M.A."/>
            <person name="Auch B."/>
            <person name="Kono T."/>
            <person name="Mallez S."/>
            <person name="Zhang Y."/>
            <person name="Obille A."/>
            <person name="Becker A."/>
            <person name="Abrahante J.E."/>
            <person name="Garbe J."/>
            <person name="Badalamenti J.P."/>
            <person name="Herman A."/>
            <person name="Mangelson H."/>
            <person name="Liachko I."/>
            <person name="Sullivan S."/>
            <person name="Sone E.D."/>
            <person name="Koren S."/>
            <person name="Silverstein K.A.T."/>
            <person name="Beckman K.B."/>
            <person name="Gohl D.M."/>
        </authorList>
    </citation>
    <scope>NUCLEOTIDE SEQUENCE</scope>
    <source>
        <strain evidence="2">Duluth1</strain>
        <tissue evidence="2">Whole animal</tissue>
    </source>
</reference>
<name>A0A9D4KMM4_DREPO</name>
<sequence>MGSLARAYRATPHESTGQSPNMLATCHLNRSENLSINLRGPRVKRPTQILRNLQKMASEVERITREMSRQNRLQDKQTDLLYRITKGVLQIRDDLNQKESQGKSASYKKCGKICKEMTFSEYSSY</sequence>
<organism evidence="2 3">
    <name type="scientific">Dreissena polymorpha</name>
    <name type="common">Zebra mussel</name>
    <name type="synonym">Mytilus polymorpha</name>
    <dbReference type="NCBI Taxonomy" id="45954"/>
    <lineage>
        <taxon>Eukaryota</taxon>
        <taxon>Metazoa</taxon>
        <taxon>Spiralia</taxon>
        <taxon>Lophotrochozoa</taxon>
        <taxon>Mollusca</taxon>
        <taxon>Bivalvia</taxon>
        <taxon>Autobranchia</taxon>
        <taxon>Heteroconchia</taxon>
        <taxon>Euheterodonta</taxon>
        <taxon>Imparidentia</taxon>
        <taxon>Neoheterodontei</taxon>
        <taxon>Myida</taxon>
        <taxon>Dreissenoidea</taxon>
        <taxon>Dreissenidae</taxon>
        <taxon>Dreissena</taxon>
    </lineage>
</organism>
<reference evidence="2" key="2">
    <citation type="submission" date="2020-11" db="EMBL/GenBank/DDBJ databases">
        <authorList>
            <person name="McCartney M.A."/>
            <person name="Auch B."/>
            <person name="Kono T."/>
            <person name="Mallez S."/>
            <person name="Becker A."/>
            <person name="Gohl D.M."/>
            <person name="Silverstein K.A.T."/>
            <person name="Koren S."/>
            <person name="Bechman K.B."/>
            <person name="Herman A."/>
            <person name="Abrahante J.E."/>
            <person name="Garbe J."/>
        </authorList>
    </citation>
    <scope>NUCLEOTIDE SEQUENCE</scope>
    <source>
        <strain evidence="2">Duluth1</strain>
        <tissue evidence="2">Whole animal</tissue>
    </source>
</reference>
<feature type="compositionally biased region" description="Polar residues" evidence="1">
    <location>
        <begin position="13"/>
        <end position="22"/>
    </location>
</feature>
<protein>
    <submittedName>
        <fullName evidence="2">Uncharacterized protein</fullName>
    </submittedName>
</protein>